<reference evidence="1" key="1">
    <citation type="submission" date="2021-06" db="EMBL/GenBank/DDBJ databases">
        <authorList>
            <person name="Kallberg Y."/>
            <person name="Tangrot J."/>
            <person name="Rosling A."/>
        </authorList>
    </citation>
    <scope>NUCLEOTIDE SEQUENCE</scope>
    <source>
        <strain evidence="1">IL203A</strain>
    </source>
</reference>
<dbReference type="Proteomes" id="UP000789702">
    <property type="component" value="Unassembled WGS sequence"/>
</dbReference>
<accession>A0ACA9LAQ5</accession>
<dbReference type="EMBL" id="CAJVPU010003329">
    <property type="protein sequence ID" value="CAG8516602.1"/>
    <property type="molecule type" value="Genomic_DNA"/>
</dbReference>
<organism evidence="1 2">
    <name type="scientific">Dentiscutata heterogama</name>
    <dbReference type="NCBI Taxonomy" id="1316150"/>
    <lineage>
        <taxon>Eukaryota</taxon>
        <taxon>Fungi</taxon>
        <taxon>Fungi incertae sedis</taxon>
        <taxon>Mucoromycota</taxon>
        <taxon>Glomeromycotina</taxon>
        <taxon>Glomeromycetes</taxon>
        <taxon>Diversisporales</taxon>
        <taxon>Gigasporaceae</taxon>
        <taxon>Dentiscutata</taxon>
    </lineage>
</organism>
<feature type="non-terminal residue" evidence="1">
    <location>
        <position position="1"/>
    </location>
</feature>
<protein>
    <submittedName>
        <fullName evidence="1">5782_t:CDS:1</fullName>
    </submittedName>
</protein>
<keyword evidence="2" id="KW-1185">Reference proteome</keyword>
<evidence type="ECO:0000313" key="2">
    <source>
        <dbReference type="Proteomes" id="UP000789702"/>
    </source>
</evidence>
<name>A0ACA9LAQ5_9GLOM</name>
<evidence type="ECO:0000313" key="1">
    <source>
        <dbReference type="EMBL" id="CAG8516602.1"/>
    </source>
</evidence>
<proteinExistence type="predicted"/>
<sequence length="50" mass="5817">LPPIGIPEEKQVDLWDKIHKYCPTEFQDKLCPKLPDDVIERVKGKSRGKK</sequence>
<comment type="caution">
    <text evidence="1">The sequence shown here is derived from an EMBL/GenBank/DDBJ whole genome shotgun (WGS) entry which is preliminary data.</text>
</comment>
<gene>
    <name evidence="1" type="ORF">DHETER_LOCUS3714</name>
</gene>